<proteinExistence type="predicted"/>
<feature type="domain" description="Matrin-type" evidence="9">
    <location>
        <begin position="1106"/>
        <end position="1137"/>
    </location>
</feature>
<dbReference type="SUPFAM" id="SSF54928">
    <property type="entry name" value="RNA-binding domain, RBD"/>
    <property type="match status" value="1"/>
</dbReference>
<evidence type="ECO:0000259" key="9">
    <source>
        <dbReference type="PROSITE" id="PS50171"/>
    </source>
</evidence>
<keyword evidence="4" id="KW-0862">Zinc</keyword>
<comment type="caution">
    <text evidence="10">The sequence shown here is derived from an EMBL/GenBank/DDBJ whole genome shotgun (WGS) entry which is preliminary data.</text>
</comment>
<dbReference type="GO" id="GO:0003723">
    <property type="term" value="F:RNA binding"/>
    <property type="evidence" value="ECO:0007669"/>
    <property type="project" value="UniProtKB-UniRule"/>
</dbReference>
<gene>
    <name evidence="10" type="ORF">AAFF_G00332530</name>
</gene>
<reference evidence="10" key="1">
    <citation type="journal article" date="2023" name="Science">
        <title>Genome structures resolve the early diversification of teleost fishes.</title>
        <authorList>
            <person name="Parey E."/>
            <person name="Louis A."/>
            <person name="Montfort J."/>
            <person name="Bouchez O."/>
            <person name="Roques C."/>
            <person name="Iampietro C."/>
            <person name="Lluch J."/>
            <person name="Castinel A."/>
            <person name="Donnadieu C."/>
            <person name="Desvignes T."/>
            <person name="Floi Bucao C."/>
            <person name="Jouanno E."/>
            <person name="Wen M."/>
            <person name="Mejri S."/>
            <person name="Dirks R."/>
            <person name="Jansen H."/>
            <person name="Henkel C."/>
            <person name="Chen W.J."/>
            <person name="Zahm M."/>
            <person name="Cabau C."/>
            <person name="Klopp C."/>
            <person name="Thompson A.W."/>
            <person name="Robinson-Rechavi M."/>
            <person name="Braasch I."/>
            <person name="Lecointre G."/>
            <person name="Bobe J."/>
            <person name="Postlethwait J.H."/>
            <person name="Berthelot C."/>
            <person name="Roest Crollius H."/>
            <person name="Guiguen Y."/>
        </authorList>
    </citation>
    <scope>NUCLEOTIDE SEQUENCE</scope>
    <source>
        <strain evidence="10">NC1722</strain>
    </source>
</reference>
<name>A0AAD7SLL3_9TELE</name>
<keyword evidence="2" id="KW-0479">Metal-binding</keyword>
<dbReference type="InterPro" id="IPR003604">
    <property type="entry name" value="Matrin/U1-like-C_Znf_C2H2"/>
</dbReference>
<evidence type="ECO:0008006" key="12">
    <source>
        <dbReference type="Google" id="ProtNLM"/>
    </source>
</evidence>
<evidence type="ECO:0000313" key="10">
    <source>
        <dbReference type="EMBL" id="KAJ8404866.1"/>
    </source>
</evidence>
<keyword evidence="5" id="KW-0539">Nucleus</keyword>
<keyword evidence="3" id="KW-0863">Zinc-finger</keyword>
<dbReference type="SMART" id="SM00451">
    <property type="entry name" value="ZnF_U1"/>
    <property type="match status" value="2"/>
</dbReference>
<feature type="region of interest" description="Disordered" evidence="7">
    <location>
        <begin position="678"/>
        <end position="953"/>
    </location>
</feature>
<dbReference type="PROSITE" id="PS50171">
    <property type="entry name" value="ZF_MATRIN"/>
    <property type="match status" value="1"/>
</dbReference>
<evidence type="ECO:0000259" key="8">
    <source>
        <dbReference type="PROSITE" id="PS50102"/>
    </source>
</evidence>
<dbReference type="SMART" id="SM00360">
    <property type="entry name" value="RRM"/>
    <property type="match status" value="1"/>
</dbReference>
<dbReference type="InterPro" id="IPR000690">
    <property type="entry name" value="Matrin/U1-C_Znf_C2H2"/>
</dbReference>
<feature type="region of interest" description="Disordered" evidence="7">
    <location>
        <begin position="1"/>
        <end position="32"/>
    </location>
</feature>
<dbReference type="InterPro" id="IPR000504">
    <property type="entry name" value="RRM_dom"/>
</dbReference>
<dbReference type="GO" id="GO:0005634">
    <property type="term" value="C:nucleus"/>
    <property type="evidence" value="ECO:0007669"/>
    <property type="project" value="UniProtKB-SubCell"/>
</dbReference>
<feature type="region of interest" description="Disordered" evidence="7">
    <location>
        <begin position="172"/>
        <end position="211"/>
    </location>
</feature>
<feature type="region of interest" description="Disordered" evidence="7">
    <location>
        <begin position="582"/>
        <end position="649"/>
    </location>
</feature>
<organism evidence="10 11">
    <name type="scientific">Aldrovandia affinis</name>
    <dbReference type="NCBI Taxonomy" id="143900"/>
    <lineage>
        <taxon>Eukaryota</taxon>
        <taxon>Metazoa</taxon>
        <taxon>Chordata</taxon>
        <taxon>Craniata</taxon>
        <taxon>Vertebrata</taxon>
        <taxon>Euteleostomi</taxon>
        <taxon>Actinopterygii</taxon>
        <taxon>Neopterygii</taxon>
        <taxon>Teleostei</taxon>
        <taxon>Notacanthiformes</taxon>
        <taxon>Halosauridae</taxon>
        <taxon>Aldrovandia</taxon>
    </lineage>
</organism>
<evidence type="ECO:0000256" key="4">
    <source>
        <dbReference type="ARBA" id="ARBA00022833"/>
    </source>
</evidence>
<dbReference type="Gene3D" id="3.30.70.330">
    <property type="match status" value="1"/>
</dbReference>
<keyword evidence="11" id="KW-1185">Reference proteome</keyword>
<feature type="compositionally biased region" description="Basic and acidic residues" evidence="7">
    <location>
        <begin position="730"/>
        <end position="749"/>
    </location>
</feature>
<feature type="compositionally biased region" description="Polar residues" evidence="7">
    <location>
        <begin position="185"/>
        <end position="197"/>
    </location>
</feature>
<feature type="domain" description="RRM" evidence="8">
    <location>
        <begin position="487"/>
        <end position="562"/>
    </location>
</feature>
<dbReference type="InterPro" id="IPR034790">
    <property type="entry name" value="RBM20_RRM"/>
</dbReference>
<evidence type="ECO:0000313" key="11">
    <source>
        <dbReference type="Proteomes" id="UP001221898"/>
    </source>
</evidence>
<dbReference type="InterPro" id="IPR012677">
    <property type="entry name" value="Nucleotide-bd_a/b_plait_sf"/>
</dbReference>
<feature type="compositionally biased region" description="Low complexity" evidence="7">
    <location>
        <begin position="605"/>
        <end position="625"/>
    </location>
</feature>
<comment type="subcellular location">
    <subcellularLocation>
        <location evidence="1">Nucleus</location>
    </subcellularLocation>
</comment>
<dbReference type="SUPFAM" id="SSF57667">
    <property type="entry name" value="beta-beta-alpha zinc fingers"/>
    <property type="match status" value="1"/>
</dbReference>
<keyword evidence="6" id="KW-0694">RNA-binding</keyword>
<sequence length="1149" mass="125131">MMIREHSGHSGTGERVTVRESRGGGHGHTQKSWSAVDLSFSACSSDHPEKKPLPVGGQLSGGGQNAVVLTPASLQLAQLQAQLTLHRLKLAHTAVSGNTAAAATVLSQVLSNMAMSQPFFNQLRNSTMVSTPHSGGAQLGPGFPSSALAFPPQNSALGSLVAGGFGCSGGPQNTNPGGMRPNCYGSGSPQPPGQQVSEYGKKAGATFPSDPDRRIQLGFLNAGGNGPFTPVTTRADSGNQGGFQRDFFGSNGQGQLPAGEQKAGSFPSGGHKEQQWQSPAGFSHTGQLDMAPNAGATWAPGRQPSFHVRAELYNPEEPTADPKFNPVGGAAFSTGAQGLKGYQQLQPGEESLSRGPVPLQPHQLNDFHGVTPAHLPHHCSICDKKVYNLKDWDQHVKGKLHLQNCALYSDGTSVGSAPFPASSEGCLNPSLNNSMAYSSAVNQDISSGNNSTYMHAAPMMTHPLSGMGFTLPLTGSKFPPRKSIPGRVVHICNLPEGSCTENDVINLGLPFGKVTNYILMRSTHQAFLEMAYVEAAQAMVQYYQLKPATIHEQKLLIRMSKRYKELQLKKPGKDVESIIQDINSQRERHDKQEPDCYPSERPRSRSPVSRSLSPCSHSPSFTSCSTAHSPPTGPCRADRSNGLGPRRLSWDWSSHARREDDRDEACWRNGDEDRPNGWLPEWRKGYFKASDRTSPRDAEERAEGPRGGRDRDRDRYARGSPQGPTFPPYRSKEEDFYHKEPAYKSDKPPRQPYQWHDARAKKRDTPEHHRSRHPEPEASEEPMAARALEERKRSSPPPSARSKKPAKKHEVETDVTESENNGQEAEEKQSKDKPGSPKSVCENRKTTEFEGCKDSEAEDCDSGEETEGEVWYPGNMEELVTVDEVGEEEEDSIIEPDLPTEQQEEVPVRVKPGEASQTAASHSPAKESVQDEEMAREESTALVSAPQGKINSTASGVGLKDLAAGSTSAGRQPGSDLIAFPSPGFQAVFDETCAHVAAEMIPGKLRQEGLANHRDTCESSKPSDVLADYETGNLPLITKVAAIEAQNKDEHSAERKDVHSTLLRQSPRQLGVEVITAHSPSWEQEKVFSEHSIPLGVEFVVPRSGFYCKLCGLFYASEEKAKTTHCRSTVHYRNLQKYLSQLAEERPHS</sequence>
<evidence type="ECO:0000256" key="1">
    <source>
        <dbReference type="ARBA" id="ARBA00004123"/>
    </source>
</evidence>
<feature type="compositionally biased region" description="Basic and acidic residues" evidence="7">
    <location>
        <begin position="584"/>
        <end position="603"/>
    </location>
</feature>
<feature type="compositionally biased region" description="Acidic residues" evidence="7">
    <location>
        <begin position="880"/>
        <end position="894"/>
    </location>
</feature>
<dbReference type="InterPro" id="IPR035979">
    <property type="entry name" value="RBD_domain_sf"/>
</dbReference>
<dbReference type="PROSITE" id="PS50102">
    <property type="entry name" value="RRM"/>
    <property type="match status" value="1"/>
</dbReference>
<dbReference type="PANTHER" id="PTHR15592">
    <property type="entry name" value="MATRIN 3/NUCLEAR PROTEIN 220-RELATED"/>
    <property type="match status" value="1"/>
</dbReference>
<protein>
    <recommendedName>
        <fullName evidence="12">RNA-binding protein 20</fullName>
    </recommendedName>
</protein>
<evidence type="ECO:0000256" key="6">
    <source>
        <dbReference type="PROSITE-ProRule" id="PRU00176"/>
    </source>
</evidence>
<evidence type="ECO:0000256" key="5">
    <source>
        <dbReference type="ARBA" id="ARBA00023242"/>
    </source>
</evidence>
<evidence type="ECO:0000256" key="2">
    <source>
        <dbReference type="ARBA" id="ARBA00022723"/>
    </source>
</evidence>
<accession>A0AAD7SLL3</accession>
<feature type="compositionally biased region" description="Basic and acidic residues" evidence="7">
    <location>
        <begin position="825"/>
        <end position="855"/>
    </location>
</feature>
<dbReference type="InterPro" id="IPR036236">
    <property type="entry name" value="Znf_C2H2_sf"/>
</dbReference>
<feature type="compositionally biased region" description="Basic and acidic residues" evidence="7">
    <location>
        <begin position="763"/>
        <end position="776"/>
    </location>
</feature>
<evidence type="ECO:0000256" key="7">
    <source>
        <dbReference type="SAM" id="MobiDB-lite"/>
    </source>
</evidence>
<feature type="region of interest" description="Disordered" evidence="7">
    <location>
        <begin position="251"/>
        <end position="278"/>
    </location>
</feature>
<dbReference type="Proteomes" id="UP001221898">
    <property type="component" value="Unassembled WGS sequence"/>
</dbReference>
<feature type="compositionally biased region" description="Basic and acidic residues" evidence="7">
    <location>
        <begin position="678"/>
        <end position="717"/>
    </location>
</feature>
<dbReference type="GO" id="GO:0008270">
    <property type="term" value="F:zinc ion binding"/>
    <property type="evidence" value="ECO:0007669"/>
    <property type="project" value="UniProtKB-KW"/>
</dbReference>
<dbReference type="AlphaFoldDB" id="A0AAD7SLL3"/>
<dbReference type="EMBL" id="JAINUG010000051">
    <property type="protein sequence ID" value="KAJ8404866.1"/>
    <property type="molecule type" value="Genomic_DNA"/>
</dbReference>
<evidence type="ECO:0000256" key="3">
    <source>
        <dbReference type="ARBA" id="ARBA00022771"/>
    </source>
</evidence>
<dbReference type="CDD" id="cd12685">
    <property type="entry name" value="RRM_RBM20"/>
    <property type="match status" value="1"/>
</dbReference>
<feature type="compositionally biased region" description="Acidic residues" evidence="7">
    <location>
        <begin position="856"/>
        <end position="868"/>
    </location>
</feature>